<comment type="subunit">
    <text evidence="11">Interacts with melt.</text>
</comment>
<feature type="compositionally biased region" description="Polar residues" evidence="13">
    <location>
        <begin position="636"/>
        <end position="648"/>
    </location>
</feature>
<keyword evidence="8" id="KW-0804">Transcription</keyword>
<protein>
    <recommendedName>
        <fullName evidence="14">Fork-head domain-containing protein</fullName>
    </recommendedName>
</protein>
<evidence type="ECO:0000256" key="8">
    <source>
        <dbReference type="ARBA" id="ARBA00023163"/>
    </source>
</evidence>
<feature type="region of interest" description="Disordered" evidence="13">
    <location>
        <begin position="214"/>
        <end position="240"/>
    </location>
</feature>
<feature type="compositionally biased region" description="Low complexity" evidence="13">
    <location>
        <begin position="775"/>
        <end position="786"/>
    </location>
</feature>
<dbReference type="InterPro" id="IPR001766">
    <property type="entry name" value="Fork_head_dom"/>
</dbReference>
<evidence type="ECO:0000256" key="10">
    <source>
        <dbReference type="ARBA" id="ARBA00023306"/>
    </source>
</evidence>
<dbReference type="PROSITE" id="PS50039">
    <property type="entry name" value="FORK_HEAD_3"/>
    <property type="match status" value="2"/>
</dbReference>
<dbReference type="AlphaFoldDB" id="A0AAV1YUS1"/>
<keyword evidence="4" id="KW-0963">Cytoplasm</keyword>
<feature type="region of interest" description="Disordered" evidence="13">
    <location>
        <begin position="445"/>
        <end position="540"/>
    </location>
</feature>
<organism evidence="15 16">
    <name type="scientific">Larinioides sclopetarius</name>
    <dbReference type="NCBI Taxonomy" id="280406"/>
    <lineage>
        <taxon>Eukaryota</taxon>
        <taxon>Metazoa</taxon>
        <taxon>Ecdysozoa</taxon>
        <taxon>Arthropoda</taxon>
        <taxon>Chelicerata</taxon>
        <taxon>Arachnida</taxon>
        <taxon>Araneae</taxon>
        <taxon>Araneomorphae</taxon>
        <taxon>Entelegynae</taxon>
        <taxon>Araneoidea</taxon>
        <taxon>Araneidae</taxon>
        <taxon>Larinioides</taxon>
    </lineage>
</organism>
<feature type="region of interest" description="Disordered" evidence="13">
    <location>
        <begin position="768"/>
        <end position="794"/>
    </location>
</feature>
<evidence type="ECO:0000256" key="1">
    <source>
        <dbReference type="ARBA" id="ARBA00004123"/>
    </source>
</evidence>
<feature type="compositionally biased region" description="Polar residues" evidence="13">
    <location>
        <begin position="311"/>
        <end position="321"/>
    </location>
</feature>
<feature type="domain" description="Fork-head" evidence="14">
    <location>
        <begin position="67"/>
        <end position="119"/>
    </location>
</feature>
<feature type="domain" description="Fork-head" evidence="14">
    <location>
        <begin position="383"/>
        <end position="462"/>
    </location>
</feature>
<dbReference type="SMART" id="SM00339">
    <property type="entry name" value="FH"/>
    <property type="match status" value="1"/>
</dbReference>
<evidence type="ECO:0000256" key="9">
    <source>
        <dbReference type="ARBA" id="ARBA00023242"/>
    </source>
</evidence>
<evidence type="ECO:0000256" key="11">
    <source>
        <dbReference type="ARBA" id="ARBA00038846"/>
    </source>
</evidence>
<dbReference type="GO" id="GO:0000981">
    <property type="term" value="F:DNA-binding transcription factor activity, RNA polymerase II-specific"/>
    <property type="evidence" value="ECO:0007669"/>
    <property type="project" value="TreeGrafter"/>
</dbReference>
<name>A0AAV1YUS1_9ARAC</name>
<dbReference type="SUPFAM" id="SSF46785">
    <property type="entry name" value="Winged helix' DNA-binding domain"/>
    <property type="match status" value="2"/>
</dbReference>
<feature type="compositionally biased region" description="Basic and acidic residues" evidence="13">
    <location>
        <begin position="226"/>
        <end position="240"/>
    </location>
</feature>
<dbReference type="GO" id="GO:0005634">
    <property type="term" value="C:nucleus"/>
    <property type="evidence" value="ECO:0007669"/>
    <property type="project" value="UniProtKB-SubCell"/>
</dbReference>
<dbReference type="Proteomes" id="UP001497382">
    <property type="component" value="Unassembled WGS sequence"/>
</dbReference>
<keyword evidence="3" id="KW-0217">Developmental protein</keyword>
<evidence type="ECO:0000313" key="15">
    <source>
        <dbReference type="EMBL" id="CAL1262710.1"/>
    </source>
</evidence>
<reference evidence="15 16" key="1">
    <citation type="submission" date="2024-04" db="EMBL/GenBank/DDBJ databases">
        <authorList>
            <person name="Rising A."/>
            <person name="Reimegard J."/>
            <person name="Sonavane S."/>
            <person name="Akerstrom W."/>
            <person name="Nylinder S."/>
            <person name="Hedman E."/>
            <person name="Kallberg Y."/>
        </authorList>
    </citation>
    <scope>NUCLEOTIDE SEQUENCE [LARGE SCALE GENOMIC DNA]</scope>
</reference>
<evidence type="ECO:0000313" key="16">
    <source>
        <dbReference type="Proteomes" id="UP001497382"/>
    </source>
</evidence>
<dbReference type="PANTHER" id="PTHR45767">
    <property type="entry name" value="FORKHEAD BOX PROTEIN O"/>
    <property type="match status" value="1"/>
</dbReference>
<evidence type="ECO:0000256" key="2">
    <source>
        <dbReference type="ARBA" id="ARBA00004496"/>
    </source>
</evidence>
<evidence type="ECO:0000256" key="6">
    <source>
        <dbReference type="ARBA" id="ARBA00023125"/>
    </source>
</evidence>
<feature type="compositionally biased region" description="Polar residues" evidence="13">
    <location>
        <begin position="214"/>
        <end position="225"/>
    </location>
</feature>
<evidence type="ECO:0000259" key="14">
    <source>
        <dbReference type="PROSITE" id="PS50039"/>
    </source>
</evidence>
<sequence>MDSLDIDANFEPQTRARSNTWPLPRPDNFTEQDGEEKGGLPVHLQGHNMTGGLDPTPKKNSSRRNAWGNMSYADLITQAIQSSQEKRLTLAQIYEWMVQNVAYFKDKGDSNSSAGWKISDFLGNTCNQQIVKSDTAVDIAPCFRVAISSIVPTIIRIWIFRVLSQDIKSVAAQEKLGECTVNPASPSVRSQIYSTNCRRGLHDCPLLLSPATFSSTSPVQSNKLSSNEKKEREKKIPKEEESAGKLLDTITFTNVVSVFCDLLQENPLLPTAIDGCCGCRKLEHSDSPQLPGTPPHPQSPSDAPGVGNLHPYSSLNPTKGVSQDLDTEPDNVRPKLVPQGCFIFDRKAVRQKSGVEPPYFETTHPLSRLEAFQGHCPGQLILLLDSKQKRALKKRGNLEKVVHLTPPGSTQGYKDVVQRNSIRHNLSLHNRFMRVQNEGTGKSSWWMINPDAKPGKAARRRATSMETQKYEKKRGRVKKKVEALRNGATPSPSSSVSEGQDLFPDSPVHHGFQLSPDFRPRASSNASSCGGGRLSPIPAVESDMHDGDLPPLSPIPWNSELPHLTYEPNAASTGSAMDRFTTDHLVKSLAESMKLRNGTGGDPDGGFSHLTDCAVKPISNGRPPQQQLGSGGSYTLAYSPQYGSNGNVGRTAPEYHPPSYQQQASPDPLGAMAKRLSPPQQQVIETGNGRFLTRLQSIGNNHPHTMSASTQLDGMQYHRQVSFMDSVEPIMRSAPQQLSQQPPPPQQQSMYKDIKEERLSPLLAACSAPQQNPIPSYHQHMMSQQQQPPPHHQQHATSLVNTASHVSSHLMYNPFPQDLDFEPLPGGLECDVDQVIRHELSVDGNLDFNFDPSAMNGSSANSQHHQAAITTTRSWVH</sequence>
<feature type="region of interest" description="Disordered" evidence="13">
    <location>
        <begin position="619"/>
        <end position="677"/>
    </location>
</feature>
<dbReference type="InterPro" id="IPR036390">
    <property type="entry name" value="WH_DNA-bd_sf"/>
</dbReference>
<dbReference type="GO" id="GO:0005737">
    <property type="term" value="C:cytoplasm"/>
    <property type="evidence" value="ECO:0007669"/>
    <property type="project" value="UniProtKB-SubCell"/>
</dbReference>
<feature type="region of interest" description="Disordered" evidence="13">
    <location>
        <begin position="1"/>
        <end position="64"/>
    </location>
</feature>
<dbReference type="Pfam" id="PF00250">
    <property type="entry name" value="Forkhead"/>
    <property type="match status" value="2"/>
</dbReference>
<proteinExistence type="predicted"/>
<evidence type="ECO:0000256" key="3">
    <source>
        <dbReference type="ARBA" id="ARBA00022473"/>
    </source>
</evidence>
<accession>A0AAV1YUS1</accession>
<feature type="DNA-binding region" description="Fork-head" evidence="12">
    <location>
        <begin position="67"/>
        <end position="119"/>
    </location>
</feature>
<feature type="region of interest" description="Disordered" evidence="13">
    <location>
        <begin position="857"/>
        <end position="877"/>
    </location>
</feature>
<evidence type="ECO:0000256" key="13">
    <source>
        <dbReference type="SAM" id="MobiDB-lite"/>
    </source>
</evidence>
<comment type="caution">
    <text evidence="15">The sequence shown here is derived from an EMBL/GenBank/DDBJ whole genome shotgun (WGS) entry which is preliminary data.</text>
</comment>
<keyword evidence="16" id="KW-1185">Reference proteome</keyword>
<evidence type="ECO:0000256" key="12">
    <source>
        <dbReference type="PROSITE-ProRule" id="PRU00089"/>
    </source>
</evidence>
<keyword evidence="5" id="KW-0805">Transcription regulation</keyword>
<feature type="DNA-binding region" description="Fork-head" evidence="12">
    <location>
        <begin position="383"/>
        <end position="462"/>
    </location>
</feature>
<dbReference type="InterPro" id="IPR036388">
    <property type="entry name" value="WH-like_DNA-bd_sf"/>
</dbReference>
<feature type="compositionally biased region" description="Polar residues" evidence="13">
    <location>
        <begin position="11"/>
        <end position="21"/>
    </location>
</feature>
<feature type="compositionally biased region" description="Polar residues" evidence="13">
    <location>
        <begin position="488"/>
        <end position="498"/>
    </location>
</feature>
<gene>
    <name evidence="15" type="ORF">LARSCL_LOCUS1151</name>
</gene>
<keyword evidence="10" id="KW-0131">Cell cycle</keyword>
<keyword evidence="6 12" id="KW-0238">DNA-binding</keyword>
<keyword evidence="9 12" id="KW-0539">Nucleus</keyword>
<evidence type="ECO:0000256" key="4">
    <source>
        <dbReference type="ARBA" id="ARBA00022490"/>
    </source>
</evidence>
<dbReference type="Pfam" id="PF16676">
    <property type="entry name" value="FOXO-TAD"/>
    <property type="match status" value="1"/>
</dbReference>
<evidence type="ECO:0000256" key="7">
    <source>
        <dbReference type="ARBA" id="ARBA00023159"/>
    </source>
</evidence>
<dbReference type="InterPro" id="IPR032067">
    <property type="entry name" value="FOXO-TAD"/>
</dbReference>
<evidence type="ECO:0000256" key="5">
    <source>
        <dbReference type="ARBA" id="ARBA00023015"/>
    </source>
</evidence>
<feature type="region of interest" description="Disordered" evidence="13">
    <location>
        <begin position="286"/>
        <end position="333"/>
    </location>
</feature>
<keyword evidence="7" id="KW-0010">Activator</keyword>
<dbReference type="PANTHER" id="PTHR45767:SF2">
    <property type="entry name" value="FORKHEAD BOX PROTEIN O"/>
    <property type="match status" value="1"/>
</dbReference>
<dbReference type="GO" id="GO:0000978">
    <property type="term" value="F:RNA polymerase II cis-regulatory region sequence-specific DNA binding"/>
    <property type="evidence" value="ECO:0007669"/>
    <property type="project" value="TreeGrafter"/>
</dbReference>
<dbReference type="Gene3D" id="1.10.10.10">
    <property type="entry name" value="Winged helix-like DNA-binding domain superfamily/Winged helix DNA-binding domain"/>
    <property type="match status" value="2"/>
</dbReference>
<comment type="subcellular location">
    <subcellularLocation>
        <location evidence="2">Cytoplasm</location>
    </subcellularLocation>
    <subcellularLocation>
        <location evidence="1 12">Nucleus</location>
    </subcellularLocation>
</comment>
<dbReference type="EMBL" id="CAXIEN010000006">
    <property type="protein sequence ID" value="CAL1262710.1"/>
    <property type="molecule type" value="Genomic_DNA"/>
</dbReference>